<dbReference type="KEGG" id="psua:FLK61_23710"/>
<keyword evidence="3" id="KW-1185">Reference proteome</keyword>
<gene>
    <name evidence="2" type="ORF">FLK61_23710</name>
</gene>
<keyword evidence="1" id="KW-0812">Transmembrane</keyword>
<dbReference type="AlphaFoldDB" id="A0A859FA84"/>
<reference evidence="3" key="1">
    <citation type="submission" date="2019-07" db="EMBL/GenBank/DDBJ databases">
        <title>Bacillus alkalisoli sp. nov. isolated from saline soil.</title>
        <authorList>
            <person name="Sun J.-Q."/>
            <person name="Xu L."/>
        </authorList>
    </citation>
    <scope>NUCLEOTIDE SEQUENCE [LARGE SCALE GENOMIC DNA]</scope>
    <source>
        <strain evidence="3">M4U3P1</strain>
    </source>
</reference>
<name>A0A859FA84_9BACI</name>
<dbReference type="RefSeq" id="WP_176007844.1">
    <property type="nucleotide sequence ID" value="NZ_CP041372.2"/>
</dbReference>
<organism evidence="2 3">
    <name type="scientific">Paenalkalicoccus suaedae</name>
    <dbReference type="NCBI Taxonomy" id="2592382"/>
    <lineage>
        <taxon>Bacteria</taxon>
        <taxon>Bacillati</taxon>
        <taxon>Bacillota</taxon>
        <taxon>Bacilli</taxon>
        <taxon>Bacillales</taxon>
        <taxon>Bacillaceae</taxon>
        <taxon>Paenalkalicoccus</taxon>
    </lineage>
</organism>
<dbReference type="EMBL" id="CP041372">
    <property type="protein sequence ID" value="QKS69800.1"/>
    <property type="molecule type" value="Genomic_DNA"/>
</dbReference>
<feature type="transmembrane region" description="Helical" evidence="1">
    <location>
        <begin position="6"/>
        <end position="25"/>
    </location>
</feature>
<keyword evidence="1" id="KW-1133">Transmembrane helix</keyword>
<accession>A0A859FA84</accession>
<protein>
    <submittedName>
        <fullName evidence="2">Uncharacterized protein</fullName>
    </submittedName>
</protein>
<keyword evidence="1" id="KW-0472">Membrane</keyword>
<dbReference type="Proteomes" id="UP000318138">
    <property type="component" value="Chromosome"/>
</dbReference>
<evidence type="ECO:0000313" key="3">
    <source>
        <dbReference type="Proteomes" id="UP000318138"/>
    </source>
</evidence>
<sequence length="62" mass="7507">MINIVSLIVYILLLLPIVLLFILLFRIKTFLENQVTQTDEVIHHLRQLREELDDKKKRDVRH</sequence>
<evidence type="ECO:0000313" key="2">
    <source>
        <dbReference type="EMBL" id="QKS69800.1"/>
    </source>
</evidence>
<evidence type="ECO:0000256" key="1">
    <source>
        <dbReference type="SAM" id="Phobius"/>
    </source>
</evidence>
<proteinExistence type="predicted"/>